<sequence length="284" mass="33165">MHAHFSDGFGGRSSHQKDDSITFSLRRWLSFCANHRRLAATAFYDESGFVVLMITTVGLPKDLKMRKKLITQTLQFFEGERFISREHRIETEKQGEDVKWRKYSYCCLDYEQVLDVLRYRLDHMEKKLKDDLEKNELYGYLCPNCGKSYDAFHIFVWWLMLMASEDEDFRCEICKGNLKVESENLSAPKEDLLLKMKEQLKPLMDQLNLVKDLPVHFGSLAAWEAQATAACHADAAKLYVHISNWNSLLFTRLRWDSYSGNFGRLSHKIEDLDLATSVVAVRRK</sequence>
<dbReference type="SMART" id="SM00531">
    <property type="entry name" value="TFIIE"/>
    <property type="match status" value="1"/>
</dbReference>
<dbReference type="AlphaFoldDB" id="A0A834SP61"/>
<dbReference type="PANTHER" id="PTHR13097:SF7">
    <property type="entry name" value="GENERAL TRANSCRIPTION FACTOR IIE SUBUNIT 1"/>
    <property type="match status" value="1"/>
</dbReference>
<evidence type="ECO:0000313" key="3">
    <source>
        <dbReference type="Proteomes" id="UP000634136"/>
    </source>
</evidence>
<protein>
    <submittedName>
        <fullName evidence="2">General transcription factor IIE subunit 1</fullName>
    </submittedName>
</protein>
<gene>
    <name evidence="2" type="ORF">G2W53_038484</name>
</gene>
<evidence type="ECO:0000259" key="1">
    <source>
        <dbReference type="SMART" id="SM00531"/>
    </source>
</evidence>
<evidence type="ECO:0000313" key="2">
    <source>
        <dbReference type="EMBL" id="KAF7806323.1"/>
    </source>
</evidence>
<dbReference type="InterPro" id="IPR024550">
    <property type="entry name" value="TFIIEa/SarR/Rpc3_HTH_dom"/>
</dbReference>
<accession>A0A834SP61</accession>
<dbReference type="Proteomes" id="UP000634136">
    <property type="component" value="Unassembled WGS sequence"/>
</dbReference>
<reference evidence="2" key="1">
    <citation type="submission" date="2020-09" db="EMBL/GenBank/DDBJ databases">
        <title>Genome-Enabled Discovery of Anthraquinone Biosynthesis in Senna tora.</title>
        <authorList>
            <person name="Kang S.-H."/>
            <person name="Pandey R.P."/>
            <person name="Lee C.-M."/>
            <person name="Sim J.-S."/>
            <person name="Jeong J.-T."/>
            <person name="Choi B.-S."/>
            <person name="Jung M."/>
            <person name="Ginzburg D."/>
            <person name="Zhao K."/>
            <person name="Won S.Y."/>
            <person name="Oh T.-J."/>
            <person name="Yu Y."/>
            <person name="Kim N.-H."/>
            <person name="Lee O.R."/>
            <person name="Lee T.-H."/>
            <person name="Bashyal P."/>
            <person name="Kim T.-S."/>
            <person name="Lee W.-H."/>
            <person name="Kawkins C."/>
            <person name="Kim C.-K."/>
            <person name="Kim J.S."/>
            <person name="Ahn B.O."/>
            <person name="Rhee S.Y."/>
            <person name="Sohng J.K."/>
        </authorList>
    </citation>
    <scope>NUCLEOTIDE SEQUENCE</scope>
    <source>
        <tissue evidence="2">Leaf</tissue>
    </source>
</reference>
<name>A0A834SP61_9FABA</name>
<comment type="caution">
    <text evidence="2">The sequence shown here is derived from an EMBL/GenBank/DDBJ whole genome shotgun (WGS) entry which is preliminary data.</text>
</comment>
<dbReference type="InterPro" id="IPR039997">
    <property type="entry name" value="TFE"/>
</dbReference>
<organism evidence="2 3">
    <name type="scientific">Senna tora</name>
    <dbReference type="NCBI Taxonomy" id="362788"/>
    <lineage>
        <taxon>Eukaryota</taxon>
        <taxon>Viridiplantae</taxon>
        <taxon>Streptophyta</taxon>
        <taxon>Embryophyta</taxon>
        <taxon>Tracheophyta</taxon>
        <taxon>Spermatophyta</taxon>
        <taxon>Magnoliopsida</taxon>
        <taxon>eudicotyledons</taxon>
        <taxon>Gunneridae</taxon>
        <taxon>Pentapetalae</taxon>
        <taxon>rosids</taxon>
        <taxon>fabids</taxon>
        <taxon>Fabales</taxon>
        <taxon>Fabaceae</taxon>
        <taxon>Caesalpinioideae</taxon>
        <taxon>Cassia clade</taxon>
        <taxon>Senna</taxon>
    </lineage>
</organism>
<dbReference type="EMBL" id="JAAIUW010000012">
    <property type="protein sequence ID" value="KAF7806323.1"/>
    <property type="molecule type" value="Genomic_DNA"/>
</dbReference>
<dbReference type="GO" id="GO:0005673">
    <property type="term" value="C:transcription factor TFIIE complex"/>
    <property type="evidence" value="ECO:0007669"/>
    <property type="project" value="TreeGrafter"/>
</dbReference>
<proteinExistence type="predicted"/>
<dbReference type="OrthoDB" id="361102at2759"/>
<dbReference type="PANTHER" id="PTHR13097">
    <property type="entry name" value="TRANSCRIPTION INITIATION FACTOR IIE, ALPHA SUBUNIT"/>
    <property type="match status" value="1"/>
</dbReference>
<feature type="domain" description="Transcription initiation factor IIE subunit alpha N-terminal" evidence="1">
    <location>
        <begin position="45"/>
        <end position="194"/>
    </location>
</feature>
<dbReference type="Pfam" id="PF02002">
    <property type="entry name" value="TFIIE_alpha"/>
    <property type="match status" value="1"/>
</dbReference>
<keyword evidence="3" id="KW-1185">Reference proteome</keyword>
<dbReference type="InterPro" id="IPR002853">
    <property type="entry name" value="TFIIE_asu"/>
</dbReference>
<dbReference type="GO" id="GO:0006367">
    <property type="term" value="P:transcription initiation at RNA polymerase II promoter"/>
    <property type="evidence" value="ECO:0007669"/>
    <property type="project" value="InterPro"/>
</dbReference>